<dbReference type="KEGG" id="vg:19525503"/>
<sequence length="89" mass="10102">MFIESVGTRLLRDVDNTKEMMSMAGYIAHGKDVRVDFTTFKETGETITISADEATVELAIKNLQMLLARARAKVELREDGDHWQEIDKV</sequence>
<protein>
    <submittedName>
        <fullName evidence="1">Uncharacterized protein</fullName>
    </submittedName>
</protein>
<evidence type="ECO:0000313" key="2">
    <source>
        <dbReference type="Proteomes" id="UP000026901"/>
    </source>
</evidence>
<reference evidence="2" key="1">
    <citation type="submission" date="2014-09" db="EMBL/GenBank/DDBJ databases">
        <authorList>
            <person name="Sauder A.B."/>
            <person name="McKenzie Q.R."/>
            <person name="Temple L.M."/>
            <person name="Alexis B.K."/>
            <person name="Al-Atrache Z."/>
            <person name="Lewis L.O."/>
            <person name="Loesser-Casey K.E."/>
            <person name="Mitchell K.J."/>
        </authorList>
    </citation>
    <scope>NUCLEOTIDE SEQUENCE [LARGE SCALE GENOMIC DNA]</scope>
</reference>
<dbReference type="RefSeq" id="YP_009035683.1">
    <property type="nucleotide sequence ID" value="NC_024207.1"/>
</dbReference>
<dbReference type="Proteomes" id="UP000026901">
    <property type="component" value="Segment"/>
</dbReference>
<name>A0A024B125_9CAUD</name>
<dbReference type="EMBL" id="KJ489398">
    <property type="protein sequence ID" value="AHZ09886.1"/>
    <property type="molecule type" value="Genomic_DNA"/>
</dbReference>
<dbReference type="GeneID" id="19525503"/>
<accession>A0A024B125</accession>
<evidence type="ECO:0000313" key="1">
    <source>
        <dbReference type="EMBL" id="AHZ09886.1"/>
    </source>
</evidence>
<organism evidence="1 2">
    <name type="scientific">Bacillus phage Evoli</name>
    <dbReference type="NCBI Taxonomy" id="1486658"/>
    <lineage>
        <taxon>Viruses</taxon>
        <taxon>Duplodnaviria</taxon>
        <taxon>Heunggongvirae</taxon>
        <taxon>Uroviricota</taxon>
        <taxon>Caudoviricetes</taxon>
        <taxon>Herelleviridae</taxon>
        <taxon>Bastillevirinae</taxon>
        <taxon>Bastillevirus</taxon>
        <taxon>Bastillevirus evoli</taxon>
    </lineage>
</organism>
<proteinExistence type="predicted"/>
<keyword evidence="2" id="KW-1185">Reference proteome</keyword>